<dbReference type="RefSeq" id="WP_187581873.1">
    <property type="nucleotide sequence ID" value="NZ_JACLHY010000002.1"/>
</dbReference>
<gene>
    <name evidence="2" type="ORF">H4O18_04305</name>
</gene>
<organism evidence="2 3">
    <name type="scientific">Arenibacter arenosicollis</name>
    <dbReference type="NCBI Taxonomy" id="2762274"/>
    <lineage>
        <taxon>Bacteria</taxon>
        <taxon>Pseudomonadati</taxon>
        <taxon>Bacteroidota</taxon>
        <taxon>Flavobacteriia</taxon>
        <taxon>Flavobacteriales</taxon>
        <taxon>Flavobacteriaceae</taxon>
        <taxon>Arenibacter</taxon>
    </lineage>
</organism>
<dbReference type="EMBL" id="JACLHY010000002">
    <property type="protein sequence ID" value="MBC8767206.1"/>
    <property type="molecule type" value="Genomic_DNA"/>
</dbReference>
<evidence type="ECO:0000313" key="2">
    <source>
        <dbReference type="EMBL" id="MBC8767206.1"/>
    </source>
</evidence>
<keyword evidence="1" id="KW-1133">Transmembrane helix</keyword>
<evidence type="ECO:0000313" key="3">
    <source>
        <dbReference type="Proteomes" id="UP000618952"/>
    </source>
</evidence>
<keyword evidence="1" id="KW-0472">Membrane</keyword>
<dbReference type="Proteomes" id="UP000618952">
    <property type="component" value="Unassembled WGS sequence"/>
</dbReference>
<feature type="transmembrane region" description="Helical" evidence="1">
    <location>
        <begin position="60"/>
        <end position="80"/>
    </location>
</feature>
<protein>
    <submittedName>
        <fullName evidence="2">Uncharacterized protein</fullName>
    </submittedName>
</protein>
<keyword evidence="1" id="KW-0812">Transmembrane</keyword>
<evidence type="ECO:0000256" key="1">
    <source>
        <dbReference type="SAM" id="Phobius"/>
    </source>
</evidence>
<comment type="caution">
    <text evidence="2">The sequence shown here is derived from an EMBL/GenBank/DDBJ whole genome shotgun (WGS) entry which is preliminary data.</text>
</comment>
<accession>A0ABR7QJ46</accession>
<name>A0ABR7QJ46_9FLAO</name>
<proteinExistence type="predicted"/>
<reference evidence="2 3" key="1">
    <citation type="submission" date="2020-08" db="EMBL/GenBank/DDBJ databases">
        <title>Arenibacter gaetbuli sp. nov., isolated from a sand dune.</title>
        <authorList>
            <person name="Park S."/>
            <person name="Yoon J.-H."/>
        </authorList>
    </citation>
    <scope>NUCLEOTIDE SEQUENCE [LARGE SCALE GENOMIC DNA]</scope>
    <source>
        <strain evidence="2 3">BSSL-BM3</strain>
    </source>
</reference>
<sequence>MYTKSSSIAGRANFKIKYLVLILTISFLLFPNFSEAQCAMCRAVLESEGSEAAAKGINNGIVYLMAVPYLLVAGLFFFIYKRMKA</sequence>
<keyword evidence="3" id="KW-1185">Reference proteome</keyword>